<organism evidence="6 7">
    <name type="scientific">Phenylobacterium kunshanense</name>
    <dbReference type="NCBI Taxonomy" id="1445034"/>
    <lineage>
        <taxon>Bacteria</taxon>
        <taxon>Pseudomonadati</taxon>
        <taxon>Pseudomonadota</taxon>
        <taxon>Alphaproteobacteria</taxon>
        <taxon>Caulobacterales</taxon>
        <taxon>Caulobacteraceae</taxon>
        <taxon>Phenylobacterium</taxon>
    </lineage>
</organism>
<dbReference type="PANTHER" id="PTHR31609:SF1">
    <property type="entry name" value="CARBOHYDRATE DEACETYLASE"/>
    <property type="match status" value="1"/>
</dbReference>
<reference evidence="6 7" key="1">
    <citation type="submission" date="2018-05" db="EMBL/GenBank/DDBJ databases">
        <authorList>
            <person name="Lanie J.A."/>
            <person name="Ng W.-L."/>
            <person name="Kazmierczak K.M."/>
            <person name="Andrzejewski T.M."/>
            <person name="Davidsen T.M."/>
            <person name="Wayne K.J."/>
            <person name="Tettelin H."/>
            <person name="Glass J.I."/>
            <person name="Rusch D."/>
            <person name="Podicherti R."/>
            <person name="Tsui H.-C.T."/>
            <person name="Winkler M.E."/>
        </authorList>
    </citation>
    <scope>NUCLEOTIDE SEQUENCE [LARGE SCALE GENOMIC DNA]</scope>
    <source>
        <strain evidence="6 7">BUT-10</strain>
    </source>
</reference>
<dbReference type="OrthoDB" id="9774177at2"/>
<protein>
    <recommendedName>
        <fullName evidence="8">ChbG/HpnK family deacetylase</fullName>
    </recommendedName>
</protein>
<evidence type="ECO:0000256" key="3">
    <source>
        <dbReference type="ARBA" id="ARBA00022801"/>
    </source>
</evidence>
<dbReference type="CDD" id="cd10802">
    <property type="entry name" value="YdjC_TTHB029_like"/>
    <property type="match status" value="1"/>
</dbReference>
<dbReference type="EMBL" id="QFYS01000006">
    <property type="protein sequence ID" value="RAK64237.1"/>
    <property type="molecule type" value="Genomic_DNA"/>
</dbReference>
<dbReference type="SUPFAM" id="SSF88713">
    <property type="entry name" value="Glycoside hydrolase/deacetylase"/>
    <property type="match status" value="1"/>
</dbReference>
<comment type="caution">
    <text evidence="6">The sequence shown here is derived from an EMBL/GenBank/DDBJ whole genome shotgun (WGS) entry which is preliminary data.</text>
</comment>
<dbReference type="GO" id="GO:0005975">
    <property type="term" value="P:carbohydrate metabolic process"/>
    <property type="evidence" value="ECO:0007669"/>
    <property type="project" value="InterPro"/>
</dbReference>
<dbReference type="Proteomes" id="UP000249524">
    <property type="component" value="Unassembled WGS sequence"/>
</dbReference>
<dbReference type="GO" id="GO:0019213">
    <property type="term" value="F:deacetylase activity"/>
    <property type="evidence" value="ECO:0007669"/>
    <property type="project" value="TreeGrafter"/>
</dbReference>
<evidence type="ECO:0000256" key="4">
    <source>
        <dbReference type="ARBA" id="ARBA00022842"/>
    </source>
</evidence>
<dbReference type="RefSeq" id="WP_111276624.1">
    <property type="nucleotide sequence ID" value="NZ_QFYS01000006.1"/>
</dbReference>
<dbReference type="Pfam" id="PF04794">
    <property type="entry name" value="YdjC"/>
    <property type="match status" value="1"/>
</dbReference>
<dbReference type="InterPro" id="IPR011330">
    <property type="entry name" value="Glyco_hydro/deAcase_b/a-brl"/>
</dbReference>
<evidence type="ECO:0000313" key="6">
    <source>
        <dbReference type="EMBL" id="RAK64237.1"/>
    </source>
</evidence>
<evidence type="ECO:0000256" key="1">
    <source>
        <dbReference type="ARBA" id="ARBA00001946"/>
    </source>
</evidence>
<comment type="cofactor">
    <cofactor evidence="1">
        <name>Mg(2+)</name>
        <dbReference type="ChEBI" id="CHEBI:18420"/>
    </cofactor>
</comment>
<gene>
    <name evidence="6" type="ORF">DJ019_13735</name>
</gene>
<dbReference type="PANTHER" id="PTHR31609">
    <property type="entry name" value="YDJC DEACETYLASE FAMILY MEMBER"/>
    <property type="match status" value="1"/>
</dbReference>
<evidence type="ECO:0000313" key="7">
    <source>
        <dbReference type="Proteomes" id="UP000249524"/>
    </source>
</evidence>
<evidence type="ECO:0000256" key="2">
    <source>
        <dbReference type="ARBA" id="ARBA00022723"/>
    </source>
</evidence>
<dbReference type="AlphaFoldDB" id="A0A328BB23"/>
<dbReference type="Gene3D" id="3.20.20.370">
    <property type="entry name" value="Glycoside hydrolase/deacetylase"/>
    <property type="match status" value="1"/>
</dbReference>
<keyword evidence="2" id="KW-0479">Metal-binding</keyword>
<proteinExistence type="predicted"/>
<dbReference type="InterPro" id="IPR006879">
    <property type="entry name" value="YdjC-like"/>
</dbReference>
<keyword evidence="5" id="KW-0119">Carbohydrate metabolism</keyword>
<keyword evidence="4" id="KW-0460">Magnesium</keyword>
<dbReference type="GO" id="GO:0016787">
    <property type="term" value="F:hydrolase activity"/>
    <property type="evidence" value="ECO:0007669"/>
    <property type="project" value="UniProtKB-KW"/>
</dbReference>
<dbReference type="GO" id="GO:0046872">
    <property type="term" value="F:metal ion binding"/>
    <property type="evidence" value="ECO:0007669"/>
    <property type="project" value="UniProtKB-KW"/>
</dbReference>
<name>A0A328BB23_9CAUL</name>
<accession>A0A328BB23</accession>
<keyword evidence="7" id="KW-1185">Reference proteome</keyword>
<evidence type="ECO:0008006" key="8">
    <source>
        <dbReference type="Google" id="ProtNLM"/>
    </source>
</evidence>
<keyword evidence="3" id="KW-0378">Hydrolase</keyword>
<sequence>MASLAERLGHGPDAKLLIVNCDDLGSSASANRATAECLAAGTATSATLMVPCPWALDGVAKGKAGGIGVHLTLTCEYPTYRWRALTGAASLHDATGHMPATTREVWAQAELADVRAECRAQIEQALAWGVDITHLDTHMGVMQLEPRFFEVYLDLAAEYRLPLRMAGAKAEAQIGFPGRAAAEERGVVFPDHLTSVSLENARPGRTFEVLVAGLKPGVTEVYFHPVEDGPELRAYDLEQPDGRVADHRTLTDPTLPARIAAAGATLIDFAPLRALQRDD</sequence>
<evidence type="ECO:0000256" key="5">
    <source>
        <dbReference type="ARBA" id="ARBA00023277"/>
    </source>
</evidence>